<sequence>MSSSQTKKTPRTNKKKASNLPSLNLPPPNTQSPNLQSSTLPSPPCYRPLFDQPIHSSFKKLNSFFNLNHKVIFNPNHAAYSTRQMILPMKAPLKISFKIHFKSPKSNHKKYHNPNSLYSKWRTVNRVAMEFNDIYLNTICNPQSGATEVDVMAKVRQIYKAKVGITFSNESFWGVMKSNRKCLNLKSHDDYAGMSKRSKTSESTHIQYSYECIEGIDFNNDKSYEAPTCHISYGMRQSKKESSKVLKSHRLKWRISEGWIISLMLSWKWEKKKERNVY</sequence>
<proteinExistence type="predicted"/>
<evidence type="ECO:0000256" key="1">
    <source>
        <dbReference type="SAM" id="MobiDB-lite"/>
    </source>
</evidence>
<dbReference type="EMBL" id="OX465082">
    <property type="protein sequence ID" value="CAI9289040.1"/>
    <property type="molecule type" value="Genomic_DNA"/>
</dbReference>
<gene>
    <name evidence="2" type="ORF">LSALG_LOCUS28303</name>
</gene>
<name>A0AA35ZAM5_LACSI</name>
<accession>A0AA35ZAM5</accession>
<dbReference type="Proteomes" id="UP001177003">
    <property type="component" value="Chromosome 6"/>
</dbReference>
<keyword evidence="3" id="KW-1185">Reference proteome</keyword>
<evidence type="ECO:0000313" key="3">
    <source>
        <dbReference type="Proteomes" id="UP001177003"/>
    </source>
</evidence>
<reference evidence="2" key="1">
    <citation type="submission" date="2023-04" db="EMBL/GenBank/DDBJ databases">
        <authorList>
            <person name="Vijverberg K."/>
            <person name="Xiong W."/>
            <person name="Schranz E."/>
        </authorList>
    </citation>
    <scope>NUCLEOTIDE SEQUENCE</scope>
</reference>
<dbReference type="AlphaFoldDB" id="A0AA35ZAM5"/>
<protein>
    <submittedName>
        <fullName evidence="2">Uncharacterized protein</fullName>
    </submittedName>
</protein>
<feature type="compositionally biased region" description="Basic residues" evidence="1">
    <location>
        <begin position="8"/>
        <end position="17"/>
    </location>
</feature>
<evidence type="ECO:0000313" key="2">
    <source>
        <dbReference type="EMBL" id="CAI9289040.1"/>
    </source>
</evidence>
<organism evidence="2 3">
    <name type="scientific">Lactuca saligna</name>
    <name type="common">Willowleaf lettuce</name>
    <dbReference type="NCBI Taxonomy" id="75948"/>
    <lineage>
        <taxon>Eukaryota</taxon>
        <taxon>Viridiplantae</taxon>
        <taxon>Streptophyta</taxon>
        <taxon>Embryophyta</taxon>
        <taxon>Tracheophyta</taxon>
        <taxon>Spermatophyta</taxon>
        <taxon>Magnoliopsida</taxon>
        <taxon>eudicotyledons</taxon>
        <taxon>Gunneridae</taxon>
        <taxon>Pentapetalae</taxon>
        <taxon>asterids</taxon>
        <taxon>campanulids</taxon>
        <taxon>Asterales</taxon>
        <taxon>Asteraceae</taxon>
        <taxon>Cichorioideae</taxon>
        <taxon>Cichorieae</taxon>
        <taxon>Lactucinae</taxon>
        <taxon>Lactuca</taxon>
    </lineage>
</organism>
<feature type="region of interest" description="Disordered" evidence="1">
    <location>
        <begin position="1"/>
        <end position="42"/>
    </location>
</feature>